<proteinExistence type="predicted"/>
<evidence type="ECO:0000256" key="1">
    <source>
        <dbReference type="SAM" id="MobiDB-lite"/>
    </source>
</evidence>
<organism evidence="2 3">
    <name type="scientific">Ophiostoma piceae (strain UAMH 11346)</name>
    <name type="common">Sap stain fungus</name>
    <dbReference type="NCBI Taxonomy" id="1262450"/>
    <lineage>
        <taxon>Eukaryota</taxon>
        <taxon>Fungi</taxon>
        <taxon>Dikarya</taxon>
        <taxon>Ascomycota</taxon>
        <taxon>Pezizomycotina</taxon>
        <taxon>Sordariomycetes</taxon>
        <taxon>Sordariomycetidae</taxon>
        <taxon>Ophiostomatales</taxon>
        <taxon>Ophiostomataceae</taxon>
        <taxon>Ophiostoma</taxon>
    </lineage>
</organism>
<feature type="region of interest" description="Disordered" evidence="1">
    <location>
        <begin position="1"/>
        <end position="21"/>
    </location>
</feature>
<accession>S3BYI3</accession>
<name>S3BYI3_OPHP1</name>
<sequence>MWKRDEAGPQPCKSDPDNMPHCSLGSDVTDLLGETEAKIVEKEDDRRPADWRDWMGAECLGADEMPREAGTRGALTGEEGAIVWLEWFEWLEIDEERTRDNRAPDETRSRENREGAA</sequence>
<dbReference type="Proteomes" id="UP000016923">
    <property type="component" value="Unassembled WGS sequence"/>
</dbReference>
<dbReference type="VEuPathDB" id="FungiDB:F503_02432"/>
<evidence type="ECO:0000313" key="2">
    <source>
        <dbReference type="EMBL" id="EPE06304.1"/>
    </source>
</evidence>
<evidence type="ECO:0000313" key="3">
    <source>
        <dbReference type="Proteomes" id="UP000016923"/>
    </source>
</evidence>
<gene>
    <name evidence="2" type="ORF">F503_02432</name>
</gene>
<feature type="compositionally biased region" description="Basic and acidic residues" evidence="1">
    <location>
        <begin position="96"/>
        <end position="117"/>
    </location>
</feature>
<dbReference type="HOGENOM" id="CLU_2085486_0_0_1"/>
<reference evidence="2 3" key="1">
    <citation type="journal article" date="2013" name="BMC Genomics">
        <title>The genome and transcriptome of the pine saprophyte Ophiostoma piceae, and a comparison with the bark beetle-associated pine pathogen Grosmannia clavigera.</title>
        <authorList>
            <person name="Haridas S."/>
            <person name="Wang Y."/>
            <person name="Lim L."/>
            <person name="Massoumi Alamouti S."/>
            <person name="Jackman S."/>
            <person name="Docking R."/>
            <person name="Robertson G."/>
            <person name="Birol I."/>
            <person name="Bohlmann J."/>
            <person name="Breuil C."/>
        </authorList>
    </citation>
    <scope>NUCLEOTIDE SEQUENCE [LARGE SCALE GENOMIC DNA]</scope>
    <source>
        <strain evidence="2 3">UAMH 11346</strain>
    </source>
</reference>
<protein>
    <submittedName>
        <fullName evidence="2">Uncharacterized protein</fullName>
    </submittedName>
</protein>
<dbReference type="EMBL" id="KE148153">
    <property type="protein sequence ID" value="EPE06304.1"/>
    <property type="molecule type" value="Genomic_DNA"/>
</dbReference>
<feature type="region of interest" description="Disordered" evidence="1">
    <location>
        <begin position="95"/>
        <end position="117"/>
    </location>
</feature>
<keyword evidence="3" id="KW-1185">Reference proteome</keyword>
<dbReference type="AlphaFoldDB" id="S3BYI3"/>